<sequence length="75" mass="7946">MATPPQPWSLRPGLLDFFSIATGARSTVNKRVIASMRLVHGCHAVVVSRGSEGVTGEVYQSDSKARADHGPGTII</sequence>
<gene>
    <name evidence="1" type="ORF">D0869_15104</name>
</gene>
<protein>
    <submittedName>
        <fullName evidence="1">Uncharacterized protein</fullName>
    </submittedName>
</protein>
<name>A0A3M6W0A6_HORWE</name>
<reference evidence="1 2" key="1">
    <citation type="journal article" date="2018" name="BMC Genomics">
        <title>Genomic evidence for intraspecific hybridization in a clonal and extremely halotolerant yeast.</title>
        <authorList>
            <person name="Gostincar C."/>
            <person name="Stajich J.E."/>
            <person name="Zupancic J."/>
            <person name="Zalar P."/>
            <person name="Gunde-Cimerman N."/>
        </authorList>
    </citation>
    <scope>NUCLEOTIDE SEQUENCE [LARGE SCALE GENOMIC DNA]</scope>
    <source>
        <strain evidence="1 2">EXF-6656</strain>
    </source>
</reference>
<evidence type="ECO:0000313" key="2">
    <source>
        <dbReference type="Proteomes" id="UP000281245"/>
    </source>
</evidence>
<organism evidence="1 2">
    <name type="scientific">Hortaea werneckii</name>
    <name type="common">Black yeast</name>
    <name type="synonym">Cladosporium werneckii</name>
    <dbReference type="NCBI Taxonomy" id="91943"/>
    <lineage>
        <taxon>Eukaryota</taxon>
        <taxon>Fungi</taxon>
        <taxon>Dikarya</taxon>
        <taxon>Ascomycota</taxon>
        <taxon>Pezizomycotina</taxon>
        <taxon>Dothideomycetes</taxon>
        <taxon>Dothideomycetidae</taxon>
        <taxon>Mycosphaerellales</taxon>
        <taxon>Teratosphaeriaceae</taxon>
        <taxon>Hortaea</taxon>
    </lineage>
</organism>
<evidence type="ECO:0000313" key="1">
    <source>
        <dbReference type="EMBL" id="RMX71958.1"/>
    </source>
</evidence>
<dbReference type="Proteomes" id="UP000281245">
    <property type="component" value="Unassembled WGS sequence"/>
</dbReference>
<proteinExistence type="predicted"/>
<comment type="caution">
    <text evidence="1">The sequence shown here is derived from an EMBL/GenBank/DDBJ whole genome shotgun (WGS) entry which is preliminary data.</text>
</comment>
<dbReference type="AlphaFoldDB" id="A0A3M6W0A6"/>
<dbReference type="EMBL" id="QWIJ01002423">
    <property type="protein sequence ID" value="RMX71958.1"/>
    <property type="molecule type" value="Genomic_DNA"/>
</dbReference>
<accession>A0A3M6W0A6</accession>